<reference evidence="4" key="1">
    <citation type="submission" date="2020-10" db="EMBL/GenBank/DDBJ databases">
        <title>Connecting structure to function with the recovery of over 1000 high-quality activated sludge metagenome-assembled genomes encoding full-length rRNA genes using long-read sequencing.</title>
        <authorList>
            <person name="Singleton C.M."/>
            <person name="Petriglieri F."/>
            <person name="Kristensen J.M."/>
            <person name="Kirkegaard R.H."/>
            <person name="Michaelsen T.Y."/>
            <person name="Andersen M.H."/>
            <person name="Karst S.M."/>
            <person name="Dueholm M.S."/>
            <person name="Nielsen P.H."/>
            <person name="Albertsen M."/>
        </authorList>
    </citation>
    <scope>NUCLEOTIDE SEQUENCE</scope>
    <source>
        <strain evidence="4">EsbW_18-Q3-R4-48_MAXAC.044</strain>
    </source>
</reference>
<evidence type="ECO:0000256" key="2">
    <source>
        <dbReference type="ARBA" id="ARBA00007637"/>
    </source>
</evidence>
<dbReference type="InterPro" id="IPR036291">
    <property type="entry name" value="NAD(P)-bd_dom_sf"/>
</dbReference>
<dbReference type="InterPro" id="IPR001509">
    <property type="entry name" value="Epimerase_deHydtase"/>
</dbReference>
<sequence>MTSSSTSQLNSAEKDFVGMHGAEQVNVLGTLRLCHACTRARVGHLILVSSILAGLDESSPFYGSYGLSKRHAEEVSRLYCASFNLPLTILRPSQIYGVGESFRKHQPFLYAILDKAENNEDIVFYGANDAQRNLIHAEDVAEIISRVVKQRIEGLYACPNPINVHYSEIAAEAIAAFGSTSNIRFATDKTDIPDNAFAPDVDLYCRIGYFPRISLAIGIEKEVARRRANQ</sequence>
<organism evidence="4 5">
    <name type="scientific">Candidatus Propionivibrio dominans</name>
    <dbReference type="NCBI Taxonomy" id="2954373"/>
    <lineage>
        <taxon>Bacteria</taxon>
        <taxon>Pseudomonadati</taxon>
        <taxon>Pseudomonadota</taxon>
        <taxon>Betaproteobacteria</taxon>
        <taxon>Rhodocyclales</taxon>
        <taxon>Rhodocyclaceae</taxon>
        <taxon>Propionivibrio</taxon>
    </lineage>
</organism>
<dbReference type="Proteomes" id="UP000886602">
    <property type="component" value="Unassembled WGS sequence"/>
</dbReference>
<dbReference type="PANTHER" id="PTHR43000">
    <property type="entry name" value="DTDP-D-GLUCOSE 4,6-DEHYDRATASE-RELATED"/>
    <property type="match status" value="1"/>
</dbReference>
<comment type="caution">
    <text evidence="4">The sequence shown here is derived from an EMBL/GenBank/DDBJ whole genome shotgun (WGS) entry which is preliminary data.</text>
</comment>
<protein>
    <submittedName>
        <fullName evidence="4">SDR family oxidoreductase</fullName>
    </submittedName>
</protein>
<evidence type="ECO:0000313" key="5">
    <source>
        <dbReference type="Proteomes" id="UP000886602"/>
    </source>
</evidence>
<dbReference type="SUPFAM" id="SSF51735">
    <property type="entry name" value="NAD(P)-binding Rossmann-fold domains"/>
    <property type="match status" value="1"/>
</dbReference>
<evidence type="ECO:0000256" key="1">
    <source>
        <dbReference type="ARBA" id="ARBA00005125"/>
    </source>
</evidence>
<accession>A0A9D7F4N3</accession>
<comment type="pathway">
    <text evidence="1">Bacterial outer membrane biogenesis; LPS O-antigen biosynthesis.</text>
</comment>
<dbReference type="Gene3D" id="3.40.50.720">
    <property type="entry name" value="NAD(P)-binding Rossmann-like Domain"/>
    <property type="match status" value="1"/>
</dbReference>
<comment type="similarity">
    <text evidence="2">Belongs to the NAD(P)-dependent epimerase/dehydratase family.</text>
</comment>
<name>A0A9D7F4N3_9RHOO</name>
<dbReference type="Pfam" id="PF01370">
    <property type="entry name" value="Epimerase"/>
    <property type="match status" value="1"/>
</dbReference>
<dbReference type="EMBL" id="JADJNC010000004">
    <property type="protein sequence ID" value="MBK7422035.1"/>
    <property type="molecule type" value="Genomic_DNA"/>
</dbReference>
<dbReference type="CDD" id="cd08946">
    <property type="entry name" value="SDR_e"/>
    <property type="match status" value="1"/>
</dbReference>
<evidence type="ECO:0000313" key="4">
    <source>
        <dbReference type="EMBL" id="MBK7422035.1"/>
    </source>
</evidence>
<dbReference type="AlphaFoldDB" id="A0A9D7F4N3"/>
<proteinExistence type="inferred from homology"/>
<gene>
    <name evidence="4" type="ORF">IPJ48_02460</name>
</gene>
<evidence type="ECO:0000259" key="3">
    <source>
        <dbReference type="Pfam" id="PF01370"/>
    </source>
</evidence>
<feature type="domain" description="NAD-dependent epimerase/dehydratase" evidence="3">
    <location>
        <begin position="24"/>
        <end position="150"/>
    </location>
</feature>